<keyword evidence="2" id="KW-1185">Reference proteome</keyword>
<dbReference type="GeneID" id="105359238"/>
<reference evidence="3" key="1">
    <citation type="submission" date="2025-08" db="UniProtKB">
        <authorList>
            <consortium name="RefSeq"/>
        </authorList>
    </citation>
    <scope>IDENTIFICATION</scope>
</reference>
<name>A0AAJ6VJB6_9HYME</name>
<accession>A0AAJ6VJB6</accession>
<sequence>MKAHECGRTTALLKEDWKARGEGQFRSPSVPISPPAHPDDTNIVSRCSNQLGRQANMMAEFCYTNPTIVPGEELSRRGFSMYSGSDNFIDDYGIRSNKYAGPHHETRSKF</sequence>
<evidence type="ECO:0000313" key="3">
    <source>
        <dbReference type="RefSeq" id="XP_011494072.1"/>
    </source>
</evidence>
<protein>
    <submittedName>
        <fullName evidence="3">Uncharacterized protein LOC105359238 isoform X1</fullName>
    </submittedName>
</protein>
<evidence type="ECO:0000256" key="1">
    <source>
        <dbReference type="SAM" id="MobiDB-lite"/>
    </source>
</evidence>
<dbReference type="KEGG" id="csol:105359238"/>
<proteinExistence type="predicted"/>
<dbReference type="RefSeq" id="XP_011494072.1">
    <property type="nucleotide sequence ID" value="XM_011495770.1"/>
</dbReference>
<feature type="region of interest" description="Disordered" evidence="1">
    <location>
        <begin position="20"/>
        <end position="41"/>
    </location>
</feature>
<dbReference type="AlphaFoldDB" id="A0AAJ6VJB6"/>
<organism evidence="2 3">
    <name type="scientific">Ceratosolen solmsi marchali</name>
    <dbReference type="NCBI Taxonomy" id="326594"/>
    <lineage>
        <taxon>Eukaryota</taxon>
        <taxon>Metazoa</taxon>
        <taxon>Ecdysozoa</taxon>
        <taxon>Arthropoda</taxon>
        <taxon>Hexapoda</taxon>
        <taxon>Insecta</taxon>
        <taxon>Pterygota</taxon>
        <taxon>Neoptera</taxon>
        <taxon>Endopterygota</taxon>
        <taxon>Hymenoptera</taxon>
        <taxon>Apocrita</taxon>
        <taxon>Proctotrupomorpha</taxon>
        <taxon>Chalcidoidea</taxon>
        <taxon>Agaonidae</taxon>
        <taxon>Agaoninae</taxon>
        <taxon>Ceratosolen</taxon>
    </lineage>
</organism>
<gene>
    <name evidence="3" type="primary">LOC105359238</name>
</gene>
<dbReference type="Proteomes" id="UP000695007">
    <property type="component" value="Unplaced"/>
</dbReference>
<evidence type="ECO:0000313" key="2">
    <source>
        <dbReference type="Proteomes" id="UP000695007"/>
    </source>
</evidence>